<keyword evidence="11" id="KW-1185">Reference proteome</keyword>
<protein>
    <recommendedName>
        <fullName evidence="3 7">Flagellar hook-associated protein 2</fullName>
        <shortName evidence="7">HAP2</shortName>
    </recommendedName>
    <alternativeName>
        <fullName evidence="7">Flagellar cap protein</fullName>
    </alternativeName>
</protein>
<evidence type="ECO:0000256" key="6">
    <source>
        <dbReference type="ARBA" id="ARBA00025175"/>
    </source>
</evidence>
<evidence type="ECO:0000259" key="8">
    <source>
        <dbReference type="Pfam" id="PF02465"/>
    </source>
</evidence>
<dbReference type="InterPro" id="IPR040026">
    <property type="entry name" value="FliD"/>
</dbReference>
<feature type="domain" description="Flagellar hook-associated protein 2 C-terminal" evidence="9">
    <location>
        <begin position="220"/>
        <end position="486"/>
    </location>
</feature>
<comment type="subunit">
    <text evidence="2 7">Homopentamer.</text>
</comment>
<dbReference type="Pfam" id="PF07195">
    <property type="entry name" value="FliD_C"/>
    <property type="match status" value="1"/>
</dbReference>
<evidence type="ECO:0000256" key="7">
    <source>
        <dbReference type="RuleBase" id="RU362066"/>
    </source>
</evidence>
<name>A0A286BXS9_9GAMM</name>
<organism evidence="10 11">
    <name type="scientific">Candidatus Pantoea floridensis</name>
    <dbReference type="NCBI Taxonomy" id="1938870"/>
    <lineage>
        <taxon>Bacteria</taxon>
        <taxon>Pseudomonadati</taxon>
        <taxon>Pseudomonadota</taxon>
        <taxon>Gammaproteobacteria</taxon>
        <taxon>Enterobacterales</taxon>
        <taxon>Erwiniaceae</taxon>
        <taxon>Pantoea</taxon>
    </lineage>
</organism>
<keyword evidence="5 7" id="KW-0975">Bacterial flagellum</keyword>
<dbReference type="GO" id="GO:0071973">
    <property type="term" value="P:bacterial-type flagellum-dependent cell motility"/>
    <property type="evidence" value="ECO:0007669"/>
    <property type="project" value="TreeGrafter"/>
</dbReference>
<sequence length="501" mass="53546">MAIAPISGLGGSGLDIQQLLGQLEAAESKKLNPYLQKQSSYSGQLSAWSKISSSLDALKTNLGKLQDEGFNGVSIGDNKAFKATAGKGAIPNSYSVAVAQLAKSHKIGSAAQDTNDAQLGDGSDTRTLKITVGEGQPMEVTLKNDETSLVQIAKKINAQNGDVNATVMAAEGGSFKLVVTSKKTGSDGEIKMEVSGDDKLAGVLDYGPGKTSGMQEMTKALNAKMYIDGELVVRSSNTITDAIEGITFELREVSEIIKDEGDVEKNEYKPETLAVTADTSKVKSMIEEFVKQYNAFLSTVSSVSVYKEPIKNADELAQQNPNNGALFGDGTLRRLSSQIKSTTVGSYSDISKVFPSLGSLGISVKFDEFKAGQESTGTMGTLTIDSKKLEEALKNNPKEVEALFLGKDGAEGLKGKMDGLFKTYLGDNEGYPKVEGAIATAKKGIEAQDKRNEKQISRIEDLIKQSLARSQKEFIRLDKAMTEMNNMSTQLQSALLGMMNS</sequence>
<dbReference type="OrthoDB" id="5980200at2"/>
<dbReference type="PANTHER" id="PTHR30288">
    <property type="entry name" value="FLAGELLAR CAP/ASSEMBLY PROTEIN FLID"/>
    <property type="match status" value="1"/>
</dbReference>
<keyword evidence="7" id="KW-0964">Secreted</keyword>
<keyword evidence="10" id="KW-0966">Cell projection</keyword>
<dbReference type="GO" id="GO:0009421">
    <property type="term" value="C:bacterial-type flagellum filament cap"/>
    <property type="evidence" value="ECO:0007669"/>
    <property type="project" value="InterPro"/>
</dbReference>
<evidence type="ECO:0000313" key="10">
    <source>
        <dbReference type="EMBL" id="SOD38961.1"/>
    </source>
</evidence>
<dbReference type="GO" id="GO:0009424">
    <property type="term" value="C:bacterial-type flagellum hook"/>
    <property type="evidence" value="ECO:0007669"/>
    <property type="project" value="UniProtKB-UniRule"/>
</dbReference>
<dbReference type="GO" id="GO:0005576">
    <property type="term" value="C:extracellular region"/>
    <property type="evidence" value="ECO:0007669"/>
    <property type="project" value="UniProtKB-SubCell"/>
</dbReference>
<keyword evidence="10" id="KW-0969">Cilium</keyword>
<dbReference type="Proteomes" id="UP000219271">
    <property type="component" value="Unassembled WGS sequence"/>
</dbReference>
<evidence type="ECO:0000256" key="4">
    <source>
        <dbReference type="ARBA" id="ARBA00023054"/>
    </source>
</evidence>
<evidence type="ECO:0000256" key="2">
    <source>
        <dbReference type="ARBA" id="ARBA00011255"/>
    </source>
</evidence>
<dbReference type="PANTHER" id="PTHR30288:SF0">
    <property type="entry name" value="FLAGELLAR HOOK-ASSOCIATED PROTEIN 2"/>
    <property type="match status" value="1"/>
</dbReference>
<gene>
    <name evidence="10" type="ORF">SAMN06273570_3398</name>
</gene>
<evidence type="ECO:0000313" key="11">
    <source>
        <dbReference type="Proteomes" id="UP000219271"/>
    </source>
</evidence>
<evidence type="ECO:0000259" key="9">
    <source>
        <dbReference type="Pfam" id="PF07195"/>
    </source>
</evidence>
<dbReference type="AlphaFoldDB" id="A0A286BXS9"/>
<comment type="function">
    <text evidence="7">Required for morphogenesis and for the elongation of the flagellar filament by facilitating polymerization of the flagellin monomers at the tip of growing filament. Forms a capping structure, which prevents flagellin subunits (transported through the central channel of the flagellum) from leaking out without polymerization at the distal end.</text>
</comment>
<comment type="function">
    <text evidence="6">Required for the morphogenesis and for the elongation of the flagellar filament by facilitating polymerization of the flagellin monomers at the tip of growing filament. Forms a capping structure, which prevents flagellin subunits (transported through the central channel of the flagellum) from leaking out without polymerization at the distal end.</text>
</comment>
<dbReference type="InterPro" id="IPR010809">
    <property type="entry name" value="FliD_C"/>
</dbReference>
<evidence type="ECO:0000256" key="3">
    <source>
        <dbReference type="ARBA" id="ARBA00016246"/>
    </source>
</evidence>
<evidence type="ECO:0000256" key="5">
    <source>
        <dbReference type="ARBA" id="ARBA00023143"/>
    </source>
</evidence>
<keyword evidence="4" id="KW-0175">Coiled coil</keyword>
<keyword evidence="10" id="KW-0282">Flagellum</keyword>
<comment type="subcellular location">
    <subcellularLocation>
        <location evidence="7">Secreted</location>
    </subcellularLocation>
    <subcellularLocation>
        <location evidence="7">Bacterial flagellum</location>
    </subcellularLocation>
</comment>
<accession>A0A286BXS9</accession>
<comment type="similarity">
    <text evidence="1 7">Belongs to the FliD family.</text>
</comment>
<dbReference type="EMBL" id="OCMY01000001">
    <property type="protein sequence ID" value="SOD38961.1"/>
    <property type="molecule type" value="Genomic_DNA"/>
</dbReference>
<dbReference type="GO" id="GO:0007155">
    <property type="term" value="P:cell adhesion"/>
    <property type="evidence" value="ECO:0007669"/>
    <property type="project" value="InterPro"/>
</dbReference>
<reference evidence="11" key="1">
    <citation type="submission" date="2017-09" db="EMBL/GenBank/DDBJ databases">
        <authorList>
            <person name="Varghese N."/>
            <person name="Submissions S."/>
        </authorList>
    </citation>
    <scope>NUCLEOTIDE SEQUENCE [LARGE SCALE GENOMIC DNA]</scope>
    <source>
        <strain evidence="11">JKS000234</strain>
    </source>
</reference>
<dbReference type="Pfam" id="PF02465">
    <property type="entry name" value="FliD_N"/>
    <property type="match status" value="1"/>
</dbReference>
<evidence type="ECO:0000256" key="1">
    <source>
        <dbReference type="ARBA" id="ARBA00009764"/>
    </source>
</evidence>
<feature type="domain" description="Flagellar hook-associated protein 2 N-terminal" evidence="8">
    <location>
        <begin position="12"/>
        <end position="105"/>
    </location>
</feature>
<dbReference type="RefSeq" id="WP_097096821.1">
    <property type="nucleotide sequence ID" value="NZ_OCMY01000001.1"/>
</dbReference>
<dbReference type="InterPro" id="IPR003481">
    <property type="entry name" value="FliD_N"/>
</dbReference>
<proteinExistence type="inferred from homology"/>